<dbReference type="AlphaFoldDB" id="A1ANE6"/>
<evidence type="ECO:0000256" key="11">
    <source>
        <dbReference type="RuleBase" id="RU003357"/>
    </source>
</evidence>
<comment type="similarity">
    <text evidence="10 11">Belongs to the TonB-dependent receptor family.</text>
</comment>
<evidence type="ECO:0000256" key="5">
    <source>
        <dbReference type="ARBA" id="ARBA00022729"/>
    </source>
</evidence>
<keyword evidence="7 11" id="KW-0798">TonB box</keyword>
<dbReference type="Gene3D" id="2.40.170.20">
    <property type="entry name" value="TonB-dependent receptor, beta-barrel domain"/>
    <property type="match status" value="1"/>
</dbReference>
<evidence type="ECO:0000313" key="15">
    <source>
        <dbReference type="EMBL" id="ABK98866.1"/>
    </source>
</evidence>
<dbReference type="PROSITE" id="PS52016">
    <property type="entry name" value="TONB_DEPENDENT_REC_3"/>
    <property type="match status" value="1"/>
</dbReference>
<sequence>MSVVVSLVGVMGCLSPAGAADTENGERAEDSRMDEILVTPQGRVADEVTNAPAVVETRTAEELKRINLVDSSDVFRNMPDVYVRKLYPGTTNRPLAIRSNPASMTARSLVLVDGIRISDFTNSSNSNGPKWQMVAPDEIERIDLIYGPFSAAQSGNSLGGTALISTRMPEKREASVEAGYTYQHAKEYKTSEDMHGYNAHASFGDKAGPLSFMLWYDRLETRVQPITYMTSPVSAGKAASGSAAGGFLSDTDPKGQQRYIFGSTGTTYVINDTAKLKLAYELPDESQLRFNFVFWDATQDTDSPDSYLRDANGNTIYSGTFDVNGRSYTLSPSAFYYQKSHKQDMLYALSYTRNPDKGVKLTASLSYYDIYKDQTRKSSTAPPLAEHGGAGTVGDNGGGWYTADLKVSHDLNWLGTHTVAGGYHYDQYMVDSETWNASNWKSDIRTTLSKGEKGKTSTHALFLEDSWNITPQWTLYLGGRYEWWDGFDGSKSTDTGSGRVTTRLPDQGYHDFSPKFAITYKPTPDWSLRYSLGIANRYPTVGELFYGGINSSGIITNPNPDLKPEQVLAHDFTIIRDLWGHGEARLSFFQNEVKDAIYSQTNYYTNVTNYQNVDEVRTRGVEVSVDLRRLPLEGLGFSANAAWADARILKNDTVPDSVGKQFPRVPKWRTKFTLDYAPTERWFVAFSGNYASKPYNSLDNSDTRGGYGGLDDYLIFDTRASYKVNENLTASFGVDNLTDVLYHESHPYARRTFYASMKYTF</sequence>
<feature type="chain" id="PRO_5002632001" evidence="12">
    <location>
        <begin position="20"/>
        <end position="761"/>
    </location>
</feature>
<keyword evidence="3 10" id="KW-1134">Transmembrane beta strand</keyword>
<dbReference type="InterPro" id="IPR012910">
    <property type="entry name" value="Plug_dom"/>
</dbReference>
<dbReference type="STRING" id="338966.Ppro_1245"/>
<dbReference type="PANTHER" id="PTHR30069:SF53">
    <property type="entry name" value="COLICIN I RECEPTOR-RELATED"/>
    <property type="match status" value="1"/>
</dbReference>
<evidence type="ECO:0000256" key="12">
    <source>
        <dbReference type="SAM" id="SignalP"/>
    </source>
</evidence>
<keyword evidence="6" id="KW-0406">Ion transport</keyword>
<dbReference type="EMBL" id="CP000482">
    <property type="protein sequence ID" value="ABK98866.1"/>
    <property type="molecule type" value="Genomic_DNA"/>
</dbReference>
<keyword evidence="8 10" id="KW-0472">Membrane</keyword>
<evidence type="ECO:0000313" key="16">
    <source>
        <dbReference type="Proteomes" id="UP000006732"/>
    </source>
</evidence>
<keyword evidence="5 12" id="KW-0732">Signal</keyword>
<organism evidence="15 16">
    <name type="scientific">Pelobacter propionicus (strain DSM 2379 / NBRC 103807 / OttBd1)</name>
    <dbReference type="NCBI Taxonomy" id="338966"/>
    <lineage>
        <taxon>Bacteria</taxon>
        <taxon>Pseudomonadati</taxon>
        <taxon>Thermodesulfobacteriota</taxon>
        <taxon>Desulfuromonadia</taxon>
        <taxon>Desulfuromonadales</taxon>
        <taxon>Desulfuromonadaceae</taxon>
        <taxon>Pelobacter</taxon>
    </lineage>
</organism>
<evidence type="ECO:0000259" key="14">
    <source>
        <dbReference type="Pfam" id="PF07715"/>
    </source>
</evidence>
<evidence type="ECO:0000256" key="10">
    <source>
        <dbReference type="PROSITE-ProRule" id="PRU01360"/>
    </source>
</evidence>
<proteinExistence type="inferred from homology"/>
<dbReference type="Gene3D" id="2.170.130.10">
    <property type="entry name" value="TonB-dependent receptor, plug domain"/>
    <property type="match status" value="1"/>
</dbReference>
<reference evidence="15 16" key="1">
    <citation type="submission" date="2006-10" db="EMBL/GenBank/DDBJ databases">
        <title>Complete sequence of chromosome of Pelobacter propionicus DSM 2379.</title>
        <authorList>
            <consortium name="US DOE Joint Genome Institute"/>
            <person name="Copeland A."/>
            <person name="Lucas S."/>
            <person name="Lapidus A."/>
            <person name="Barry K."/>
            <person name="Detter J.C."/>
            <person name="Glavina del Rio T."/>
            <person name="Hammon N."/>
            <person name="Israni S."/>
            <person name="Dalin E."/>
            <person name="Tice H."/>
            <person name="Pitluck S."/>
            <person name="Saunders E."/>
            <person name="Brettin T."/>
            <person name="Bruce D."/>
            <person name="Han C."/>
            <person name="Tapia R."/>
            <person name="Schmutz J."/>
            <person name="Larimer F."/>
            <person name="Land M."/>
            <person name="Hauser L."/>
            <person name="Kyrpides N."/>
            <person name="Kim E."/>
            <person name="Lovley D."/>
            <person name="Richardson P."/>
        </authorList>
    </citation>
    <scope>NUCLEOTIDE SEQUENCE [LARGE SCALE GENOMIC DNA]</scope>
    <source>
        <strain evidence="16">DSM 2379 / NBRC 103807 / OttBd1</strain>
    </source>
</reference>
<evidence type="ECO:0000256" key="8">
    <source>
        <dbReference type="ARBA" id="ARBA00023136"/>
    </source>
</evidence>
<dbReference type="Proteomes" id="UP000006732">
    <property type="component" value="Chromosome"/>
</dbReference>
<feature type="domain" description="TonB-dependent receptor-like beta-barrel" evidence="13">
    <location>
        <begin position="295"/>
        <end position="737"/>
    </location>
</feature>
<dbReference type="HOGENOM" id="CLU_008287_18_1_7"/>
<feature type="signal peptide" evidence="12">
    <location>
        <begin position="1"/>
        <end position="19"/>
    </location>
</feature>
<evidence type="ECO:0000256" key="2">
    <source>
        <dbReference type="ARBA" id="ARBA00022448"/>
    </source>
</evidence>
<dbReference type="InterPro" id="IPR036942">
    <property type="entry name" value="Beta-barrel_TonB_sf"/>
</dbReference>
<evidence type="ECO:0000259" key="13">
    <source>
        <dbReference type="Pfam" id="PF00593"/>
    </source>
</evidence>
<name>A1ANE6_PELPD</name>
<comment type="subcellular location">
    <subcellularLocation>
        <location evidence="1 10">Cell outer membrane</location>
        <topology evidence="1 10">Multi-pass membrane protein</topology>
    </subcellularLocation>
</comment>
<dbReference type="InterPro" id="IPR000531">
    <property type="entry name" value="Beta-barrel_TonB"/>
</dbReference>
<evidence type="ECO:0000256" key="6">
    <source>
        <dbReference type="ARBA" id="ARBA00023065"/>
    </source>
</evidence>
<evidence type="ECO:0000256" key="9">
    <source>
        <dbReference type="ARBA" id="ARBA00023237"/>
    </source>
</evidence>
<feature type="domain" description="TonB-dependent receptor plug" evidence="14">
    <location>
        <begin position="49"/>
        <end position="161"/>
    </location>
</feature>
<dbReference type="PANTHER" id="PTHR30069">
    <property type="entry name" value="TONB-DEPENDENT OUTER MEMBRANE RECEPTOR"/>
    <property type="match status" value="1"/>
</dbReference>
<dbReference type="InterPro" id="IPR037066">
    <property type="entry name" value="Plug_dom_sf"/>
</dbReference>
<evidence type="ECO:0000256" key="1">
    <source>
        <dbReference type="ARBA" id="ARBA00004571"/>
    </source>
</evidence>
<keyword evidence="2 10" id="KW-0813">Transport</keyword>
<dbReference type="GO" id="GO:0044718">
    <property type="term" value="P:siderophore transmembrane transport"/>
    <property type="evidence" value="ECO:0007669"/>
    <property type="project" value="TreeGrafter"/>
</dbReference>
<gene>
    <name evidence="15" type="ordered locus">Ppro_1245</name>
</gene>
<protein>
    <submittedName>
        <fullName evidence="15">TonB-dependent receptor</fullName>
    </submittedName>
</protein>
<evidence type="ECO:0000256" key="4">
    <source>
        <dbReference type="ARBA" id="ARBA00022692"/>
    </source>
</evidence>
<evidence type="ECO:0000256" key="7">
    <source>
        <dbReference type="ARBA" id="ARBA00023077"/>
    </source>
</evidence>
<dbReference type="KEGG" id="ppd:Ppro_1245"/>
<keyword evidence="9 10" id="KW-0998">Cell outer membrane</keyword>
<dbReference type="eggNOG" id="COG4771">
    <property type="taxonomic scope" value="Bacteria"/>
</dbReference>
<dbReference type="InterPro" id="IPR039426">
    <property type="entry name" value="TonB-dep_rcpt-like"/>
</dbReference>
<dbReference type="CDD" id="cd01347">
    <property type="entry name" value="ligand_gated_channel"/>
    <property type="match status" value="1"/>
</dbReference>
<keyword evidence="4 10" id="KW-0812">Transmembrane</keyword>
<accession>A1ANE6</accession>
<dbReference type="Pfam" id="PF00593">
    <property type="entry name" value="TonB_dep_Rec_b-barrel"/>
    <property type="match status" value="1"/>
</dbReference>
<dbReference type="RefSeq" id="WP_011735168.1">
    <property type="nucleotide sequence ID" value="NC_008609.1"/>
</dbReference>
<dbReference type="GO" id="GO:0009279">
    <property type="term" value="C:cell outer membrane"/>
    <property type="evidence" value="ECO:0007669"/>
    <property type="project" value="UniProtKB-SubCell"/>
</dbReference>
<keyword evidence="15" id="KW-0675">Receptor</keyword>
<dbReference type="GO" id="GO:0015344">
    <property type="term" value="F:siderophore uptake transmembrane transporter activity"/>
    <property type="evidence" value="ECO:0007669"/>
    <property type="project" value="TreeGrafter"/>
</dbReference>
<evidence type="ECO:0000256" key="3">
    <source>
        <dbReference type="ARBA" id="ARBA00022452"/>
    </source>
</evidence>
<keyword evidence="16" id="KW-1185">Reference proteome</keyword>
<dbReference type="SUPFAM" id="SSF56935">
    <property type="entry name" value="Porins"/>
    <property type="match status" value="1"/>
</dbReference>
<dbReference type="Pfam" id="PF07715">
    <property type="entry name" value="Plug"/>
    <property type="match status" value="1"/>
</dbReference>